<evidence type="ECO:0000313" key="2">
    <source>
        <dbReference type="Proteomes" id="UP000028135"/>
    </source>
</evidence>
<comment type="caution">
    <text evidence="1">The sequence shown here is derived from an EMBL/GenBank/DDBJ whole genome shotgun (WGS) entry which is preliminary data.</text>
</comment>
<sequence length="71" mass="8207">MFMPTSEEIRAEMEAMPGLGEMQAINRIRSREELRRVAFRHYPGGAIGTVRRHQMAESIDAFMALGRREEK</sequence>
<reference evidence="1 2" key="1">
    <citation type="submission" date="2014-05" db="EMBL/GenBank/DDBJ databases">
        <title>Genome Announcement of Sphingobium lucknowense F2.</title>
        <authorList>
            <person name="Lal R."/>
            <person name="Negi V."/>
            <person name="Lata P."/>
            <person name="Sangwan N."/>
            <person name="Gupta S.K."/>
            <person name="Rao D.L.N."/>
            <person name="Das S."/>
        </authorList>
    </citation>
    <scope>NUCLEOTIDE SEQUENCE [LARGE SCALE GENOMIC DNA]</scope>
    <source>
        <strain evidence="1 2">F2</strain>
    </source>
</reference>
<evidence type="ECO:0000313" key="1">
    <source>
        <dbReference type="EMBL" id="KER37255.1"/>
    </source>
</evidence>
<gene>
    <name evidence="1" type="ORF">AL00_06160</name>
</gene>
<dbReference type="EMBL" id="JANF02000027">
    <property type="protein sequence ID" value="KER37255.1"/>
    <property type="molecule type" value="Genomic_DNA"/>
</dbReference>
<accession>A0A8E0WTR3</accession>
<dbReference type="RefSeq" id="WP_020820840.1">
    <property type="nucleotide sequence ID" value="NZ_JANF02000027.1"/>
</dbReference>
<protein>
    <submittedName>
        <fullName evidence="1">Uncharacterized protein</fullName>
    </submittedName>
</protein>
<dbReference type="AlphaFoldDB" id="A0A8E0WTR3"/>
<dbReference type="Proteomes" id="UP000028135">
    <property type="component" value="Unassembled WGS sequence"/>
</dbReference>
<name>A0A8E0WTR3_9SPHN</name>
<organism evidence="1 2">
    <name type="scientific">Sphingobium indicum F2</name>
    <dbReference type="NCBI Taxonomy" id="1450518"/>
    <lineage>
        <taxon>Bacteria</taxon>
        <taxon>Pseudomonadati</taxon>
        <taxon>Pseudomonadota</taxon>
        <taxon>Alphaproteobacteria</taxon>
        <taxon>Sphingomonadales</taxon>
        <taxon>Sphingomonadaceae</taxon>
        <taxon>Sphingobium</taxon>
    </lineage>
</organism>
<proteinExistence type="predicted"/>